<keyword evidence="8" id="KW-1185">Reference proteome</keyword>
<feature type="compositionally biased region" description="Basic and acidic residues" evidence="6">
    <location>
        <begin position="56"/>
        <end position="65"/>
    </location>
</feature>
<dbReference type="InterPro" id="IPR001680">
    <property type="entry name" value="WD40_rpt"/>
</dbReference>
<comment type="similarity">
    <text evidence="1 5">Belongs to the WD repeat DDB2/WDR76 family.</text>
</comment>
<evidence type="ECO:0000256" key="3">
    <source>
        <dbReference type="ARBA" id="ARBA00022574"/>
    </source>
</evidence>
<dbReference type="InterPro" id="IPR036322">
    <property type="entry name" value="WD40_repeat_dom_sf"/>
</dbReference>
<dbReference type="GO" id="GO:0005634">
    <property type="term" value="C:nucleus"/>
    <property type="evidence" value="ECO:0007669"/>
    <property type="project" value="TreeGrafter"/>
</dbReference>
<evidence type="ECO:0000256" key="6">
    <source>
        <dbReference type="SAM" id="MobiDB-lite"/>
    </source>
</evidence>
<dbReference type="SMART" id="SM00320">
    <property type="entry name" value="WD40"/>
    <property type="match status" value="5"/>
</dbReference>
<dbReference type="Proteomes" id="UP000053477">
    <property type="component" value="Unassembled WGS sequence"/>
</dbReference>
<evidence type="ECO:0000256" key="1">
    <source>
        <dbReference type="ARBA" id="ARBA00005434"/>
    </source>
</evidence>
<dbReference type="OrthoDB" id="9890280at2759"/>
<dbReference type="InParanoid" id="A0A0H2RPM4"/>
<keyword evidence="3 5" id="KW-0853">WD repeat</keyword>
<feature type="compositionally biased region" description="Polar residues" evidence="6">
    <location>
        <begin position="28"/>
        <end position="45"/>
    </location>
</feature>
<reference evidence="7 8" key="1">
    <citation type="submission" date="2015-04" db="EMBL/GenBank/DDBJ databases">
        <title>Complete genome sequence of Schizopora paradoxa KUC8140, a cosmopolitan wood degrader in East Asia.</title>
        <authorList>
            <consortium name="DOE Joint Genome Institute"/>
            <person name="Min B."/>
            <person name="Park H."/>
            <person name="Jang Y."/>
            <person name="Kim J.-J."/>
            <person name="Kim K.H."/>
            <person name="Pangilinan J."/>
            <person name="Lipzen A."/>
            <person name="Riley R."/>
            <person name="Grigoriev I.V."/>
            <person name="Spatafora J.W."/>
            <person name="Choi I.-G."/>
        </authorList>
    </citation>
    <scope>NUCLEOTIDE SEQUENCE [LARGE SCALE GENOMIC DNA]</scope>
    <source>
        <strain evidence="7 8">KUC8140</strain>
    </source>
</reference>
<dbReference type="EMBL" id="KQ085958">
    <property type="protein sequence ID" value="KLO13552.1"/>
    <property type="molecule type" value="Genomic_DNA"/>
</dbReference>
<dbReference type="Gene3D" id="2.130.10.10">
    <property type="entry name" value="YVTN repeat-like/Quinoprotein amine dehydrogenase"/>
    <property type="match status" value="1"/>
</dbReference>
<proteinExistence type="inferred from homology"/>
<feature type="compositionally biased region" description="Basic and acidic residues" evidence="6">
    <location>
        <begin position="90"/>
        <end position="122"/>
    </location>
</feature>
<evidence type="ECO:0000313" key="8">
    <source>
        <dbReference type="Proteomes" id="UP000053477"/>
    </source>
</evidence>
<dbReference type="SUPFAM" id="SSF50978">
    <property type="entry name" value="WD40 repeat-like"/>
    <property type="match status" value="1"/>
</dbReference>
<dbReference type="PANTHER" id="PTHR14773">
    <property type="entry name" value="WD REPEAT-CONTAINING PROTEIN 76"/>
    <property type="match status" value="1"/>
</dbReference>
<evidence type="ECO:0000256" key="4">
    <source>
        <dbReference type="ARBA" id="ARBA00022737"/>
    </source>
</evidence>
<evidence type="ECO:0000256" key="2">
    <source>
        <dbReference type="ARBA" id="ARBA00021132"/>
    </source>
</evidence>
<sequence>MKLTAYEQERERQIAKNKELLEQLGITEQVSTFTTRSETPPTKSGSGKPAVKRVKREREDSELAPRRQSQRLRKEEIDPNESPSQKKRRLADAEEKRKKEEEERLEAEERARRQRQPRHEDLDIPTLMPDSEDYEIQELTNTLKSVAEGSIPRQLPVAEPYVFSNTDEEKAEVAALKKRLKNMKIASVNKITSDRIYSSAYHPDKSKDLIFFGDKHGRLLIWNALAPQEEVTDEDGQVIPQSSTGGGKSYKIEPHFPVSSKSSLSCIKFDSINSYNVFTSSYDSSIRRLPFDLKTGSSEEVFSMDEVLINSFDMPPTGNEIWASDELGGLSHIDLREEKGKARRWELSDKKTGCVSINPVKPHLLLVSSNNRTLKIWDSRNLTDMPLIEGSEDTPPTYDLGSVETYISENEGTRLADYPHNKSVTAGYWDPRGTRIVSTCYDDRLRYKRKTFSSFKPFCSVMHDCQTGRWVSMLKAQWSPNPDVYPHFTVGNMKHSLDIFSCKGELLARLQDPTVISAVQAVTCSHPGIVERAASGNASGKCILWAPASEA</sequence>
<evidence type="ECO:0000256" key="5">
    <source>
        <dbReference type="RuleBase" id="RU365004"/>
    </source>
</evidence>
<protein>
    <recommendedName>
        <fullName evidence="2 5">DNA damage-binding protein CMR1</fullName>
    </recommendedName>
</protein>
<dbReference type="AlphaFoldDB" id="A0A0H2RPM4"/>
<evidence type="ECO:0000313" key="7">
    <source>
        <dbReference type="EMBL" id="KLO13552.1"/>
    </source>
</evidence>
<dbReference type="STRING" id="27342.A0A0H2RPM4"/>
<keyword evidence="5" id="KW-0238">DNA-binding</keyword>
<organism evidence="7 8">
    <name type="scientific">Schizopora paradoxa</name>
    <dbReference type="NCBI Taxonomy" id="27342"/>
    <lineage>
        <taxon>Eukaryota</taxon>
        <taxon>Fungi</taxon>
        <taxon>Dikarya</taxon>
        <taxon>Basidiomycota</taxon>
        <taxon>Agaricomycotina</taxon>
        <taxon>Agaricomycetes</taxon>
        <taxon>Hymenochaetales</taxon>
        <taxon>Schizoporaceae</taxon>
        <taxon>Schizopora</taxon>
    </lineage>
</organism>
<keyword evidence="5" id="KW-0227">DNA damage</keyword>
<feature type="region of interest" description="Disordered" evidence="6">
    <location>
        <begin position="28"/>
        <end position="128"/>
    </location>
</feature>
<dbReference type="PANTHER" id="PTHR14773:SF0">
    <property type="entry name" value="WD REPEAT-CONTAINING PROTEIN 76"/>
    <property type="match status" value="1"/>
</dbReference>
<dbReference type="GO" id="GO:2000001">
    <property type="term" value="P:regulation of DNA damage checkpoint"/>
    <property type="evidence" value="ECO:0007669"/>
    <property type="project" value="TreeGrafter"/>
</dbReference>
<comment type="function">
    <text evidence="5">DNA-binding protein that binds to both single- and double-stranded DNA. Binds preferentially to UV-damaged DNA. May be involved in DNA-metabolic processes.</text>
</comment>
<accession>A0A0H2RPM4</accession>
<dbReference type="GO" id="GO:0006974">
    <property type="term" value="P:DNA damage response"/>
    <property type="evidence" value="ECO:0007669"/>
    <property type="project" value="UniProtKB-KW"/>
</dbReference>
<name>A0A0H2RPM4_9AGAM</name>
<gene>
    <name evidence="7" type="ORF">SCHPADRAFT_915257</name>
</gene>
<keyword evidence="4" id="KW-0677">Repeat</keyword>
<dbReference type="GO" id="GO:0003677">
    <property type="term" value="F:DNA binding"/>
    <property type="evidence" value="ECO:0007669"/>
    <property type="project" value="UniProtKB-UniRule"/>
</dbReference>
<dbReference type="InterPro" id="IPR015943">
    <property type="entry name" value="WD40/YVTN_repeat-like_dom_sf"/>
</dbReference>
<dbReference type="InterPro" id="IPR050853">
    <property type="entry name" value="WD_repeat_DNA-damage-binding"/>
</dbReference>